<feature type="transmembrane region" description="Helical" evidence="7">
    <location>
        <begin position="129"/>
        <end position="154"/>
    </location>
</feature>
<dbReference type="InterPro" id="IPR006043">
    <property type="entry name" value="NCS2"/>
</dbReference>
<feature type="transmembrane region" description="Helical" evidence="7">
    <location>
        <begin position="87"/>
        <end position="106"/>
    </location>
</feature>
<evidence type="ECO:0000313" key="8">
    <source>
        <dbReference type="EMBL" id="STE84518.1"/>
    </source>
</evidence>
<evidence type="ECO:0000256" key="6">
    <source>
        <dbReference type="ARBA" id="ARBA00023136"/>
    </source>
</evidence>
<keyword evidence="5 7" id="KW-1133">Transmembrane helix</keyword>
<accession>A0A376KPB5</accession>
<reference evidence="8 9" key="1">
    <citation type="submission" date="2018-06" db="EMBL/GenBank/DDBJ databases">
        <authorList>
            <consortium name="Pathogen Informatics"/>
            <person name="Doyle S."/>
        </authorList>
    </citation>
    <scope>NUCLEOTIDE SEQUENCE [LARGE SCALE GENOMIC DNA]</scope>
    <source>
        <strain evidence="8 9">NCTC10418</strain>
    </source>
</reference>
<comment type="similarity">
    <text evidence="2">Belongs to the nucleobase:cation symporter-2 (NCS2) (TC 2.A.40) family.</text>
</comment>
<gene>
    <name evidence="8" type="primary">uraA_1</name>
    <name evidence="8" type="ORF">NCTC10418_02216</name>
</gene>
<evidence type="ECO:0000256" key="2">
    <source>
        <dbReference type="ARBA" id="ARBA00008821"/>
    </source>
</evidence>
<sequence length="257" mass="27253">MRRAVLPGFFYREESGDRLAGRAVSTCGNGAIVAVIGLELAGVAAGMAGLLPAEGQTPDSKTIIISITTLAVTVLGSVLFRGFLAIIPILIGVLVGYALSFAMGIVDTTPIINAHWFALPTLYTPRFEWFAILTILPAALVVIAEHVGHLVVTANIVKKDLLRDPGLHRSMFANGLSTVISGFFGSTPNTTYGENIGVMAITRVYSTWVIGGAAIFAILLSCVGKTGCRYPDDPIAGDGRRFRCCFMVSSVLPVFVF</sequence>
<feature type="transmembrane region" description="Helical" evidence="7">
    <location>
        <begin position="31"/>
        <end position="51"/>
    </location>
</feature>
<dbReference type="GO" id="GO:0042907">
    <property type="term" value="F:xanthine transmembrane transporter activity"/>
    <property type="evidence" value="ECO:0007669"/>
    <property type="project" value="TreeGrafter"/>
</dbReference>
<name>A0A376KPB5_ECOLX</name>
<organism evidence="8 9">
    <name type="scientific">Escherichia coli</name>
    <dbReference type="NCBI Taxonomy" id="562"/>
    <lineage>
        <taxon>Bacteria</taxon>
        <taxon>Pseudomonadati</taxon>
        <taxon>Pseudomonadota</taxon>
        <taxon>Gammaproteobacteria</taxon>
        <taxon>Enterobacterales</taxon>
        <taxon>Enterobacteriaceae</taxon>
        <taxon>Escherichia</taxon>
    </lineage>
</organism>
<dbReference type="EMBL" id="UFZQ01000001">
    <property type="protein sequence ID" value="STE84518.1"/>
    <property type="molecule type" value="Genomic_DNA"/>
</dbReference>
<dbReference type="Proteomes" id="UP000255460">
    <property type="component" value="Unassembled WGS sequence"/>
</dbReference>
<evidence type="ECO:0000256" key="7">
    <source>
        <dbReference type="SAM" id="Phobius"/>
    </source>
</evidence>
<dbReference type="PANTHER" id="PTHR42810">
    <property type="entry name" value="PURINE PERMEASE C1399.01C-RELATED"/>
    <property type="match status" value="1"/>
</dbReference>
<protein>
    <submittedName>
        <fullName evidence="8">Uracil transporter</fullName>
    </submittedName>
</protein>
<evidence type="ECO:0000313" key="9">
    <source>
        <dbReference type="Proteomes" id="UP000255460"/>
    </source>
</evidence>
<dbReference type="GO" id="GO:0005886">
    <property type="term" value="C:plasma membrane"/>
    <property type="evidence" value="ECO:0007669"/>
    <property type="project" value="TreeGrafter"/>
</dbReference>
<evidence type="ECO:0000256" key="3">
    <source>
        <dbReference type="ARBA" id="ARBA00022448"/>
    </source>
</evidence>
<evidence type="ECO:0000256" key="1">
    <source>
        <dbReference type="ARBA" id="ARBA00004141"/>
    </source>
</evidence>
<dbReference type="Pfam" id="PF00860">
    <property type="entry name" value="Xan_ur_permease"/>
    <property type="match status" value="1"/>
</dbReference>
<keyword evidence="6 7" id="KW-0472">Membrane</keyword>
<dbReference type="AlphaFoldDB" id="A0A376KPB5"/>
<evidence type="ECO:0000256" key="5">
    <source>
        <dbReference type="ARBA" id="ARBA00022989"/>
    </source>
</evidence>
<comment type="subcellular location">
    <subcellularLocation>
        <location evidence="1">Membrane</location>
        <topology evidence="1">Multi-pass membrane protein</topology>
    </subcellularLocation>
</comment>
<feature type="transmembrane region" description="Helical" evidence="7">
    <location>
        <begin position="205"/>
        <end position="223"/>
    </location>
</feature>
<dbReference type="PANTHER" id="PTHR42810:SF4">
    <property type="entry name" value="URIC ACID TRANSPORTER UACT"/>
    <property type="match status" value="1"/>
</dbReference>
<feature type="transmembrane region" description="Helical" evidence="7">
    <location>
        <begin position="166"/>
        <end position="185"/>
    </location>
</feature>
<keyword evidence="4 7" id="KW-0812">Transmembrane</keyword>
<keyword evidence="3" id="KW-0813">Transport</keyword>
<evidence type="ECO:0000256" key="4">
    <source>
        <dbReference type="ARBA" id="ARBA00022692"/>
    </source>
</evidence>
<proteinExistence type="inferred from homology"/>
<feature type="transmembrane region" description="Helical" evidence="7">
    <location>
        <begin position="63"/>
        <end position="80"/>
    </location>
</feature>